<name>A0A0E9WU67_ANGAN</name>
<reference evidence="1" key="1">
    <citation type="submission" date="2014-11" db="EMBL/GenBank/DDBJ databases">
        <authorList>
            <person name="Amaro Gonzalez C."/>
        </authorList>
    </citation>
    <scope>NUCLEOTIDE SEQUENCE</scope>
</reference>
<reference evidence="1" key="2">
    <citation type="journal article" date="2015" name="Fish Shellfish Immunol.">
        <title>Early steps in the European eel (Anguilla anguilla)-Vibrio vulnificus interaction in the gills: Role of the RtxA13 toxin.</title>
        <authorList>
            <person name="Callol A."/>
            <person name="Pajuelo D."/>
            <person name="Ebbesson L."/>
            <person name="Teles M."/>
            <person name="MacKenzie S."/>
            <person name="Amaro C."/>
        </authorList>
    </citation>
    <scope>NUCLEOTIDE SEQUENCE</scope>
</reference>
<organism evidence="1">
    <name type="scientific">Anguilla anguilla</name>
    <name type="common">European freshwater eel</name>
    <name type="synonym">Muraena anguilla</name>
    <dbReference type="NCBI Taxonomy" id="7936"/>
    <lineage>
        <taxon>Eukaryota</taxon>
        <taxon>Metazoa</taxon>
        <taxon>Chordata</taxon>
        <taxon>Craniata</taxon>
        <taxon>Vertebrata</taxon>
        <taxon>Euteleostomi</taxon>
        <taxon>Actinopterygii</taxon>
        <taxon>Neopterygii</taxon>
        <taxon>Teleostei</taxon>
        <taxon>Anguilliformes</taxon>
        <taxon>Anguillidae</taxon>
        <taxon>Anguilla</taxon>
    </lineage>
</organism>
<accession>A0A0E9WU67</accession>
<evidence type="ECO:0000313" key="1">
    <source>
        <dbReference type="EMBL" id="JAH93937.1"/>
    </source>
</evidence>
<dbReference type="AlphaFoldDB" id="A0A0E9WU67"/>
<protein>
    <submittedName>
        <fullName evidence="1">Uncharacterized protein</fullName>
    </submittedName>
</protein>
<proteinExistence type="predicted"/>
<dbReference type="EMBL" id="GBXM01014640">
    <property type="protein sequence ID" value="JAH93937.1"/>
    <property type="molecule type" value="Transcribed_RNA"/>
</dbReference>
<sequence>MLSFPRLIKHAQRKNPEVYSSDTVNPGGRGILIWCSPVPVYIIVSYFNDDVKVFKTDRVSF</sequence>